<feature type="region of interest" description="Disordered" evidence="1">
    <location>
        <begin position="1"/>
        <end position="25"/>
    </location>
</feature>
<reference evidence="2 3" key="1">
    <citation type="submission" date="2023-08" db="EMBL/GenBank/DDBJ databases">
        <title>A Necator americanus chromosomal reference genome.</title>
        <authorList>
            <person name="Ilik V."/>
            <person name="Petrzelkova K.J."/>
            <person name="Pardy F."/>
            <person name="Fuh T."/>
            <person name="Niatou-Singa F.S."/>
            <person name="Gouil Q."/>
            <person name="Baker L."/>
            <person name="Ritchie M.E."/>
            <person name="Jex A.R."/>
            <person name="Gazzola D."/>
            <person name="Li H."/>
            <person name="Toshio Fujiwara R."/>
            <person name="Zhan B."/>
            <person name="Aroian R.V."/>
            <person name="Pafco B."/>
            <person name="Schwarz E.M."/>
        </authorList>
    </citation>
    <scope>NUCLEOTIDE SEQUENCE [LARGE SCALE GENOMIC DNA]</scope>
    <source>
        <strain evidence="2 3">Aroian</strain>
        <tissue evidence="2">Whole animal</tissue>
    </source>
</reference>
<feature type="compositionally biased region" description="Basic residues" evidence="1">
    <location>
        <begin position="1"/>
        <end position="10"/>
    </location>
</feature>
<feature type="region of interest" description="Disordered" evidence="1">
    <location>
        <begin position="67"/>
        <end position="88"/>
    </location>
</feature>
<evidence type="ECO:0000313" key="2">
    <source>
        <dbReference type="EMBL" id="KAK6733432.1"/>
    </source>
</evidence>
<comment type="caution">
    <text evidence="2">The sequence shown here is derived from an EMBL/GenBank/DDBJ whole genome shotgun (WGS) entry which is preliminary data.</text>
</comment>
<keyword evidence="3" id="KW-1185">Reference proteome</keyword>
<dbReference type="EMBL" id="JAVFWL010000002">
    <property type="protein sequence ID" value="KAK6733432.1"/>
    <property type="molecule type" value="Genomic_DNA"/>
</dbReference>
<protein>
    <submittedName>
        <fullName evidence="2">Uncharacterized protein</fullName>
    </submittedName>
</protein>
<evidence type="ECO:0000256" key="1">
    <source>
        <dbReference type="SAM" id="MobiDB-lite"/>
    </source>
</evidence>
<feature type="compositionally biased region" description="Polar residues" evidence="1">
    <location>
        <begin position="13"/>
        <end position="24"/>
    </location>
</feature>
<accession>A0ABR1C4I3</accession>
<name>A0ABR1C4I3_NECAM</name>
<evidence type="ECO:0000313" key="3">
    <source>
        <dbReference type="Proteomes" id="UP001303046"/>
    </source>
</evidence>
<gene>
    <name evidence="2" type="primary">Necator_chrII.g5063</name>
    <name evidence="2" type="ORF">RB195_017271</name>
</gene>
<organism evidence="2 3">
    <name type="scientific">Necator americanus</name>
    <name type="common">Human hookworm</name>
    <dbReference type="NCBI Taxonomy" id="51031"/>
    <lineage>
        <taxon>Eukaryota</taxon>
        <taxon>Metazoa</taxon>
        <taxon>Ecdysozoa</taxon>
        <taxon>Nematoda</taxon>
        <taxon>Chromadorea</taxon>
        <taxon>Rhabditida</taxon>
        <taxon>Rhabditina</taxon>
        <taxon>Rhabditomorpha</taxon>
        <taxon>Strongyloidea</taxon>
        <taxon>Ancylostomatidae</taxon>
        <taxon>Bunostominae</taxon>
        <taxon>Necator</taxon>
    </lineage>
</organism>
<dbReference type="Proteomes" id="UP001303046">
    <property type="component" value="Unassembled WGS sequence"/>
</dbReference>
<proteinExistence type="predicted"/>
<sequence length="101" mass="11155">MMGRDLRKKSGCGTVSQNQTSSWLPASKTRCRGKCERWHVLVAFLELLLPMDPPLVEFGYRAAASTELSPSNSSGRCPMCGKDSKEEHILSMRPNDVLTVA</sequence>